<dbReference type="InterPro" id="IPR015943">
    <property type="entry name" value="WD40/YVTN_repeat-like_dom_sf"/>
</dbReference>
<evidence type="ECO:0000256" key="3">
    <source>
        <dbReference type="PROSITE-ProRule" id="PRU00221"/>
    </source>
</evidence>
<keyword evidence="8" id="KW-1185">Reference proteome</keyword>
<feature type="compositionally biased region" description="Basic and acidic residues" evidence="4">
    <location>
        <begin position="679"/>
        <end position="705"/>
    </location>
</feature>
<dbReference type="InterPro" id="IPR002048">
    <property type="entry name" value="EF_hand_dom"/>
</dbReference>
<evidence type="ECO:0000259" key="5">
    <source>
        <dbReference type="PROSITE" id="PS50222"/>
    </source>
</evidence>
<dbReference type="EnsemblProtists" id="EKX41087">
    <property type="protein sequence ID" value="EKX41087"/>
    <property type="gene ID" value="GUITHDRAFT_142247"/>
</dbReference>
<dbReference type="SUPFAM" id="SSF50978">
    <property type="entry name" value="WD40 repeat-like"/>
    <property type="match status" value="1"/>
</dbReference>
<dbReference type="PROSITE" id="PS00018">
    <property type="entry name" value="EF_HAND_1"/>
    <property type="match status" value="1"/>
</dbReference>
<dbReference type="Gene3D" id="1.10.238.10">
    <property type="entry name" value="EF-hand"/>
    <property type="match status" value="1"/>
</dbReference>
<organism evidence="6">
    <name type="scientific">Guillardia theta (strain CCMP2712)</name>
    <name type="common">Cryptophyte</name>
    <dbReference type="NCBI Taxonomy" id="905079"/>
    <lineage>
        <taxon>Eukaryota</taxon>
        <taxon>Cryptophyceae</taxon>
        <taxon>Pyrenomonadales</taxon>
        <taxon>Geminigeraceae</taxon>
        <taxon>Guillardia</taxon>
    </lineage>
</organism>
<gene>
    <name evidence="6" type="ORF">GUITHDRAFT_142247</name>
</gene>
<evidence type="ECO:0000313" key="6">
    <source>
        <dbReference type="EMBL" id="EKX41087.1"/>
    </source>
</evidence>
<keyword evidence="3" id="KW-0853">WD repeat</keyword>
<evidence type="ECO:0000256" key="1">
    <source>
        <dbReference type="ARBA" id="ARBA00022737"/>
    </source>
</evidence>
<dbReference type="InterPro" id="IPR011992">
    <property type="entry name" value="EF-hand-dom_pair"/>
</dbReference>
<dbReference type="HOGENOM" id="CLU_243792_0_0_1"/>
<dbReference type="PROSITE" id="PS50082">
    <property type="entry name" value="WD_REPEATS_2"/>
    <property type="match status" value="1"/>
</dbReference>
<reference evidence="7" key="3">
    <citation type="submission" date="2015-06" db="UniProtKB">
        <authorList>
            <consortium name="EnsemblProtists"/>
        </authorList>
    </citation>
    <scope>IDENTIFICATION</scope>
</reference>
<reference evidence="8" key="2">
    <citation type="submission" date="2012-11" db="EMBL/GenBank/DDBJ databases">
        <authorList>
            <person name="Kuo A."/>
            <person name="Curtis B.A."/>
            <person name="Tanifuji G."/>
            <person name="Burki F."/>
            <person name="Gruber A."/>
            <person name="Irimia M."/>
            <person name="Maruyama S."/>
            <person name="Arias M.C."/>
            <person name="Ball S.G."/>
            <person name="Gile G.H."/>
            <person name="Hirakawa Y."/>
            <person name="Hopkins J.F."/>
            <person name="Rensing S.A."/>
            <person name="Schmutz J."/>
            <person name="Symeonidi A."/>
            <person name="Elias M."/>
            <person name="Eveleigh R.J."/>
            <person name="Herman E.K."/>
            <person name="Klute M.J."/>
            <person name="Nakayama T."/>
            <person name="Obornik M."/>
            <person name="Reyes-Prieto A."/>
            <person name="Armbrust E.V."/>
            <person name="Aves S.J."/>
            <person name="Beiko R.G."/>
            <person name="Coutinho P."/>
            <person name="Dacks J.B."/>
            <person name="Durnford D.G."/>
            <person name="Fast N.M."/>
            <person name="Green B.R."/>
            <person name="Grisdale C."/>
            <person name="Hempe F."/>
            <person name="Henrissat B."/>
            <person name="Hoppner M.P."/>
            <person name="Ishida K.-I."/>
            <person name="Kim E."/>
            <person name="Koreny L."/>
            <person name="Kroth P.G."/>
            <person name="Liu Y."/>
            <person name="Malik S.-B."/>
            <person name="Maier U.G."/>
            <person name="McRose D."/>
            <person name="Mock T."/>
            <person name="Neilson J.A."/>
            <person name="Onodera N.T."/>
            <person name="Poole A.M."/>
            <person name="Pritham E.J."/>
            <person name="Richards T.A."/>
            <person name="Rocap G."/>
            <person name="Roy S.W."/>
            <person name="Sarai C."/>
            <person name="Schaack S."/>
            <person name="Shirato S."/>
            <person name="Slamovits C.H."/>
            <person name="Spencer D.F."/>
            <person name="Suzuki S."/>
            <person name="Worden A.Z."/>
            <person name="Zauner S."/>
            <person name="Barry K."/>
            <person name="Bell C."/>
            <person name="Bharti A.K."/>
            <person name="Crow J.A."/>
            <person name="Grimwood J."/>
            <person name="Kramer R."/>
            <person name="Lindquist E."/>
            <person name="Lucas S."/>
            <person name="Salamov A."/>
            <person name="McFadden G.I."/>
            <person name="Lane C.E."/>
            <person name="Keeling P.J."/>
            <person name="Gray M.W."/>
            <person name="Grigoriev I.V."/>
            <person name="Archibald J.M."/>
        </authorList>
    </citation>
    <scope>NUCLEOTIDE SEQUENCE</scope>
    <source>
        <strain evidence="8">CCMP2712</strain>
    </source>
</reference>
<dbReference type="InterPro" id="IPR036322">
    <property type="entry name" value="WD40_repeat_dom_sf"/>
</dbReference>
<proteinExistence type="predicted"/>
<keyword evidence="2" id="KW-0106">Calcium</keyword>
<feature type="repeat" description="WD" evidence="3">
    <location>
        <begin position="872"/>
        <end position="900"/>
    </location>
</feature>
<feature type="compositionally biased region" description="Polar residues" evidence="4">
    <location>
        <begin position="716"/>
        <end position="729"/>
    </location>
</feature>
<feature type="domain" description="EF-hand" evidence="5">
    <location>
        <begin position="384"/>
        <end position="419"/>
    </location>
</feature>
<reference evidence="6 8" key="1">
    <citation type="journal article" date="2012" name="Nature">
        <title>Algal genomes reveal evolutionary mosaicism and the fate of nucleomorphs.</title>
        <authorList>
            <consortium name="DOE Joint Genome Institute"/>
            <person name="Curtis B.A."/>
            <person name="Tanifuji G."/>
            <person name="Burki F."/>
            <person name="Gruber A."/>
            <person name="Irimia M."/>
            <person name="Maruyama S."/>
            <person name="Arias M.C."/>
            <person name="Ball S.G."/>
            <person name="Gile G.H."/>
            <person name="Hirakawa Y."/>
            <person name="Hopkins J.F."/>
            <person name="Kuo A."/>
            <person name="Rensing S.A."/>
            <person name="Schmutz J."/>
            <person name="Symeonidi A."/>
            <person name="Elias M."/>
            <person name="Eveleigh R.J."/>
            <person name="Herman E.K."/>
            <person name="Klute M.J."/>
            <person name="Nakayama T."/>
            <person name="Obornik M."/>
            <person name="Reyes-Prieto A."/>
            <person name="Armbrust E.V."/>
            <person name="Aves S.J."/>
            <person name="Beiko R.G."/>
            <person name="Coutinho P."/>
            <person name="Dacks J.B."/>
            <person name="Durnford D.G."/>
            <person name="Fast N.M."/>
            <person name="Green B.R."/>
            <person name="Grisdale C.J."/>
            <person name="Hempel F."/>
            <person name="Henrissat B."/>
            <person name="Hoppner M.P."/>
            <person name="Ishida K."/>
            <person name="Kim E."/>
            <person name="Koreny L."/>
            <person name="Kroth P.G."/>
            <person name="Liu Y."/>
            <person name="Malik S.B."/>
            <person name="Maier U.G."/>
            <person name="McRose D."/>
            <person name="Mock T."/>
            <person name="Neilson J.A."/>
            <person name="Onodera N.T."/>
            <person name="Poole A.M."/>
            <person name="Pritham E.J."/>
            <person name="Richards T.A."/>
            <person name="Rocap G."/>
            <person name="Roy S.W."/>
            <person name="Sarai C."/>
            <person name="Schaack S."/>
            <person name="Shirato S."/>
            <person name="Slamovits C.H."/>
            <person name="Spencer D.F."/>
            <person name="Suzuki S."/>
            <person name="Worden A.Z."/>
            <person name="Zauner S."/>
            <person name="Barry K."/>
            <person name="Bell C."/>
            <person name="Bharti A.K."/>
            <person name="Crow J.A."/>
            <person name="Grimwood J."/>
            <person name="Kramer R."/>
            <person name="Lindquist E."/>
            <person name="Lucas S."/>
            <person name="Salamov A."/>
            <person name="McFadden G.I."/>
            <person name="Lane C.E."/>
            <person name="Keeling P.J."/>
            <person name="Gray M.W."/>
            <person name="Grigoriev I.V."/>
            <person name="Archibald J.M."/>
        </authorList>
    </citation>
    <scope>NUCLEOTIDE SEQUENCE</scope>
    <source>
        <strain evidence="6 8">CCMP2712</strain>
    </source>
</reference>
<evidence type="ECO:0000313" key="8">
    <source>
        <dbReference type="Proteomes" id="UP000011087"/>
    </source>
</evidence>
<dbReference type="InterPro" id="IPR001680">
    <property type="entry name" value="WD40_rpt"/>
</dbReference>
<dbReference type="InterPro" id="IPR018247">
    <property type="entry name" value="EF_Hand_1_Ca_BS"/>
</dbReference>
<dbReference type="GeneID" id="17297741"/>
<dbReference type="PANTHER" id="PTHR44324">
    <property type="entry name" value="WD40 REPEAT DOMAIN 95"/>
    <property type="match status" value="1"/>
</dbReference>
<feature type="compositionally biased region" description="Low complexity" evidence="4">
    <location>
        <begin position="1476"/>
        <end position="1497"/>
    </location>
</feature>
<sequence>MAEVVEVREEGNEGSVDSSFCEIEFELEQGKDASFYEMNRVKIYIKEPLLNPVLIINMESDSAPFQRLSLDMTYTSKSSDPVQCLEPSQGEVIRFDLHQSFLSSAFFKSQRVDRIKACFHFVLADKSEGSVSRFLYSRTASASSMLGLNNKIKIKFALRVLRVGNNLLQLILEDAFYRQDLFEHHRKLQITFDKETNYLEVHQVLGMWLMFGIVFSRERKPRDHWHSSFWPHHPLTYCGPMPYPFLDKDDAASILRAVMRSFQDLDDCPGIGFALYQKALQLAGKRLNVRIRVSGISKSNLQQNYLRLLRPLAENPDVEKEKMDITDIVLDKKQFKNEAEKLMSLFMIDADHLPELREEFLLRGNDLEFEDMVDVFKEKFGGNVSRESMSLIFRNIDSNSSGSISWEEFIDTILRVASAAYSGEEANRDTAETLFESVVAEDALVVVTTLSLKEGEDHKKQHVLDRIDTLIILAVISISSIILSSTSSSSKEEDVLVEDDDNDYLIIKTWEPWSGKNVGNLRGHLSSVISLLFLRNREILLSLDAHSVIKWWSTSGNQLLGSIPCLLDPMLSNRVRVTRMVAARGRAGRNDYVILGGKSLFVWKLKFLEQSAKKEITLAGQEHKNPILATLFSQTFSQILSIDSSGLVCSWDVSSGKQITWFRARTSTGAEEETNSKSTGEERRRRQPEGGAEERRGREAGREQGGKATRRASSDKAPSTLSSRNLMQHNKQEEGGDGSSVKVKETTPSSSSSSSAYKRVTAASLDLAQCRLILGWNGGGIFVYNFSSGTLLQKLVSDAWTDINSLAIAKQSTKSSKSTTEQEEAEGVVAAAEESGVVWLFPNRAPKSEFFVRYLKKLTRTSGSLPDIYRMSANNHILCCGASDGSIEVWNLASGRMITSAPPKPFFLTVTGQTSIETMLFFRVPISLRASYPKGFLYATAGVDGTVRICSSADAKELAEIVVFFDERRENLISAMAGDSSDSLLAVGDALGNIYVFNVKTLLRNAVKSKVESFRARKFSFKRTASIVSSSSSSRLFNTSLMFKRASKKLDLEATDEKLISSLYSPMGELLGRLLASESPPWQPAKLNNELMKSAAVLDIPEWGTQFDLPSPVLERRTMVLEVTSLNIPVIDDPYALPSSQQEPASYHLGFFLDRKQTPEEESSRCSGERLGWDDNFKIPILLENRLLSIVVYKTEGGDAGGQGGTSEPIGVVMIPICMLTLGREQRGVIALDSPSNWKELKNIKKEWSELEVKGGVEQEQVVPSCQLRVSLIKASEEHLAELNAEQRRMKHFAAIRLTSWWSNLKLGMQQHISQRHLQSTVDEELFLKNPDGSLCEFGSKLVLNRVLNHRGEWWPPPSKEARVNYWLDVHKEDLGSILNKESIWNRPLPGWASRISYERIQAQEEKTHQPRRPSTARPSRSREDSIVSSEISAGGGGGGGGGGSQTARNLIPRVAFPNQSPRIKTISQRSLNLVSTSSSTSSKPPLADSAASSADSEFTPRKQVLPGSLLALQADKARQLNSRTMKKAEEASEQEQQLKSSSSSLMKFETSALIEPPNKNEKYRRFSGLPVQPLPPNYDKTFDRPRGSAQDGGSAKAAATSSQLMRLPSEGAR</sequence>
<evidence type="ECO:0000313" key="7">
    <source>
        <dbReference type="EnsemblProtists" id="EKX41087"/>
    </source>
</evidence>
<dbReference type="InterPro" id="IPR051242">
    <property type="entry name" value="WD-EF-hand_domain"/>
</dbReference>
<accession>L1IY99</accession>
<keyword evidence="1" id="KW-0677">Repeat</keyword>
<dbReference type="RefSeq" id="XP_005828067.1">
    <property type="nucleotide sequence ID" value="XM_005828010.1"/>
</dbReference>
<feature type="region of interest" description="Disordered" evidence="4">
    <location>
        <begin position="666"/>
        <end position="757"/>
    </location>
</feature>
<dbReference type="Gene3D" id="2.130.10.10">
    <property type="entry name" value="YVTN repeat-like/Quinoprotein amine dehydrogenase"/>
    <property type="match status" value="2"/>
</dbReference>
<feature type="region of interest" description="Disordered" evidence="4">
    <location>
        <begin position="1523"/>
        <end position="1614"/>
    </location>
</feature>
<feature type="region of interest" description="Disordered" evidence="4">
    <location>
        <begin position="1403"/>
        <end position="1449"/>
    </location>
</feature>
<protein>
    <recommendedName>
        <fullName evidence="5">EF-hand domain-containing protein</fullName>
    </recommendedName>
</protein>
<dbReference type="KEGG" id="gtt:GUITHDRAFT_142247"/>
<dbReference type="GO" id="GO:0005509">
    <property type="term" value="F:calcium ion binding"/>
    <property type="evidence" value="ECO:0007669"/>
    <property type="project" value="InterPro"/>
</dbReference>
<dbReference type="SMART" id="SM00320">
    <property type="entry name" value="WD40"/>
    <property type="match status" value="3"/>
</dbReference>
<evidence type="ECO:0000256" key="4">
    <source>
        <dbReference type="SAM" id="MobiDB-lite"/>
    </source>
</evidence>
<dbReference type="EMBL" id="JH993026">
    <property type="protein sequence ID" value="EKX41087.1"/>
    <property type="molecule type" value="Genomic_DNA"/>
</dbReference>
<feature type="compositionally biased region" description="Low complexity" evidence="4">
    <location>
        <begin position="1535"/>
        <end position="1548"/>
    </location>
</feature>
<dbReference type="PANTHER" id="PTHR44324:SF4">
    <property type="entry name" value="WD40 REPEAT DOMAIN 95"/>
    <property type="match status" value="1"/>
</dbReference>
<name>L1IY99_GUITC</name>
<feature type="compositionally biased region" description="Gly residues" evidence="4">
    <location>
        <begin position="1434"/>
        <end position="1445"/>
    </location>
</feature>
<evidence type="ECO:0000256" key="2">
    <source>
        <dbReference type="ARBA" id="ARBA00022837"/>
    </source>
</evidence>
<dbReference type="PROSITE" id="PS50222">
    <property type="entry name" value="EF_HAND_2"/>
    <property type="match status" value="1"/>
</dbReference>
<feature type="region of interest" description="Disordered" evidence="4">
    <location>
        <begin position="1469"/>
        <end position="1501"/>
    </location>
</feature>
<dbReference type="Proteomes" id="UP000011087">
    <property type="component" value="Unassembled WGS sequence"/>
</dbReference>
<dbReference type="SUPFAM" id="SSF47473">
    <property type="entry name" value="EF-hand"/>
    <property type="match status" value="1"/>
</dbReference>
<dbReference type="PaxDb" id="55529-EKX41087"/>